<dbReference type="SUPFAM" id="SSF89796">
    <property type="entry name" value="CoA-transferase family III (CaiB/BaiF)"/>
    <property type="match status" value="2"/>
</dbReference>
<dbReference type="Pfam" id="PF02515">
    <property type="entry name" value="CoA_transf_3"/>
    <property type="match status" value="1"/>
</dbReference>
<name>A0AAX2DJY4_9PSED</name>
<dbReference type="PANTHER" id="PTHR48228">
    <property type="entry name" value="SUCCINYL-COA--D-CITRAMALATE COA-TRANSFERASE"/>
    <property type="match status" value="1"/>
</dbReference>
<evidence type="ECO:0000313" key="2">
    <source>
        <dbReference type="Proteomes" id="UP000183772"/>
    </source>
</evidence>
<reference evidence="1 2" key="1">
    <citation type="submission" date="2016-10" db="EMBL/GenBank/DDBJ databases">
        <authorList>
            <person name="Varghese N."/>
            <person name="Submissions S."/>
        </authorList>
    </citation>
    <scope>NUCLEOTIDE SEQUENCE [LARGE SCALE GENOMIC DNA]</scope>
    <source>
        <strain evidence="1 2">DSM 16733</strain>
    </source>
</reference>
<dbReference type="AlphaFoldDB" id="A0AAX2DJY4"/>
<sequence>MTDLLASMQAALGLPTTPIRFANDGVLPSAFAVTELASASIAVAGQAVAELIGQQTARLPSLEVDRRLASFWFSTSLRPIGWSVPPMWDPVAGDYATADGWIRLHTNAPHHRRAAEKVLGACVDRADMASKVIRWNKTELEQAVVNAGGCAAEMRSWQAWQAHPQGKAVNAEPLVHFTETVEAHCKPWLGSVAQPLSGLKVLDLTRVLAGPVASRFLAGFGADVLRIDPPTWDEPGVVPEVTLGKRCARLDLHRPDDRAAFEALLKDADILLHGYRADALERLGYGAEQRHKIAPGLIDVSLNAYGWSGPWQNRRGFDSLVQMSSGIAEAGMAWKQADKPTPLPVQALDHGTGYLMAASALVLLTRRLATGQGGSARLSLARTARLLIERGAGTQATLRPEDDHDLSMLVEQTPWGPAHRLQVPLRITGTPWQWTLAAAELGAHRAQWSSASSPDLGQLSKR</sequence>
<dbReference type="InterPro" id="IPR003673">
    <property type="entry name" value="CoA-Trfase_fam_III"/>
</dbReference>
<dbReference type="Proteomes" id="UP000183772">
    <property type="component" value="Chromosome I"/>
</dbReference>
<dbReference type="InterPro" id="IPR023606">
    <property type="entry name" value="CoA-Trfase_III_dom_1_sf"/>
</dbReference>
<dbReference type="GO" id="GO:0003824">
    <property type="term" value="F:catalytic activity"/>
    <property type="evidence" value="ECO:0007669"/>
    <property type="project" value="InterPro"/>
</dbReference>
<gene>
    <name evidence="1" type="ORF">SAMN05216476_5064</name>
</gene>
<keyword evidence="2" id="KW-1185">Reference proteome</keyword>
<dbReference type="GeneID" id="76215038"/>
<dbReference type="Gene3D" id="3.40.50.10540">
    <property type="entry name" value="Crotonobetainyl-coa:carnitine coa-transferase, domain 1"/>
    <property type="match status" value="1"/>
</dbReference>
<organism evidence="1 2">
    <name type="scientific">Pseudomonas mediterranea</name>
    <dbReference type="NCBI Taxonomy" id="183795"/>
    <lineage>
        <taxon>Bacteria</taxon>
        <taxon>Pseudomonadati</taxon>
        <taxon>Pseudomonadota</taxon>
        <taxon>Gammaproteobacteria</taxon>
        <taxon>Pseudomonadales</taxon>
        <taxon>Pseudomonadaceae</taxon>
        <taxon>Pseudomonas</taxon>
    </lineage>
</organism>
<dbReference type="InterPro" id="IPR050509">
    <property type="entry name" value="CoA-transferase_III"/>
</dbReference>
<evidence type="ECO:0000313" key="1">
    <source>
        <dbReference type="EMBL" id="SDU73739.1"/>
    </source>
</evidence>
<dbReference type="EMBL" id="LT629790">
    <property type="protein sequence ID" value="SDU73739.1"/>
    <property type="molecule type" value="Genomic_DNA"/>
</dbReference>
<protein>
    <submittedName>
        <fullName evidence="1">CoA-transferase family III</fullName>
    </submittedName>
</protein>
<proteinExistence type="predicted"/>
<dbReference type="RefSeq" id="WP_052126394.1">
    <property type="nucleotide sequence ID" value="NZ_LT629790.1"/>
</dbReference>
<accession>A0AAX2DJY4</accession>
<dbReference type="PANTHER" id="PTHR48228:SF4">
    <property type="entry name" value="BLR3030 PROTEIN"/>
    <property type="match status" value="1"/>
</dbReference>